<organism evidence="2 3">
    <name type="scientific">Thraustotheca clavata</name>
    <dbReference type="NCBI Taxonomy" id="74557"/>
    <lineage>
        <taxon>Eukaryota</taxon>
        <taxon>Sar</taxon>
        <taxon>Stramenopiles</taxon>
        <taxon>Oomycota</taxon>
        <taxon>Saprolegniomycetes</taxon>
        <taxon>Saprolegniales</taxon>
        <taxon>Achlyaceae</taxon>
        <taxon>Thraustotheca</taxon>
    </lineage>
</organism>
<protein>
    <submittedName>
        <fullName evidence="2">Uncharacterized protein</fullName>
    </submittedName>
</protein>
<name>A0A1W0ABS5_9STRA</name>
<comment type="caution">
    <text evidence="2">The sequence shown here is derived from an EMBL/GenBank/DDBJ whole genome shotgun (WGS) entry which is preliminary data.</text>
</comment>
<sequence length="130" mass="14965">MAILIPMNDKTGAKTKLNDGDDLPPAKRIKLNSMVISKQQSHGYSSDNLPRESKSCETFWTDEIPIHTIRKVENEVRSWREAIYKGDSPDACETCDRWELLEENEDGSPSYHDCMEFLFNAMLQPQNTRN</sequence>
<evidence type="ECO:0000313" key="3">
    <source>
        <dbReference type="Proteomes" id="UP000243217"/>
    </source>
</evidence>
<feature type="region of interest" description="Disordered" evidence="1">
    <location>
        <begin position="1"/>
        <end position="24"/>
    </location>
</feature>
<accession>A0A1W0ABS5</accession>
<dbReference type="Proteomes" id="UP000243217">
    <property type="component" value="Unassembled WGS sequence"/>
</dbReference>
<dbReference type="OrthoDB" id="10496922at2759"/>
<keyword evidence="3" id="KW-1185">Reference proteome</keyword>
<evidence type="ECO:0000256" key="1">
    <source>
        <dbReference type="SAM" id="MobiDB-lite"/>
    </source>
</evidence>
<gene>
    <name evidence="2" type="ORF">THRCLA_20076</name>
</gene>
<dbReference type="EMBL" id="JNBS01000131">
    <property type="protein sequence ID" value="OQS07732.1"/>
    <property type="molecule type" value="Genomic_DNA"/>
</dbReference>
<reference evidence="2 3" key="1">
    <citation type="journal article" date="2014" name="Genome Biol. Evol.">
        <title>The secreted proteins of Achlya hypogyna and Thraustotheca clavata identify the ancestral oomycete secretome and reveal gene acquisitions by horizontal gene transfer.</title>
        <authorList>
            <person name="Misner I."/>
            <person name="Blouin N."/>
            <person name="Leonard G."/>
            <person name="Richards T.A."/>
            <person name="Lane C.E."/>
        </authorList>
    </citation>
    <scope>NUCLEOTIDE SEQUENCE [LARGE SCALE GENOMIC DNA]</scope>
    <source>
        <strain evidence="2 3">ATCC 34112</strain>
    </source>
</reference>
<proteinExistence type="predicted"/>
<dbReference type="AlphaFoldDB" id="A0A1W0ABS5"/>
<evidence type="ECO:0000313" key="2">
    <source>
        <dbReference type="EMBL" id="OQS07732.1"/>
    </source>
</evidence>